<comment type="subcellular location">
    <subcellularLocation>
        <location evidence="2">Membrane</location>
    </subcellularLocation>
</comment>
<dbReference type="Gene3D" id="6.10.340.10">
    <property type="match status" value="1"/>
</dbReference>
<evidence type="ECO:0000256" key="6">
    <source>
        <dbReference type="ARBA" id="ARBA00022692"/>
    </source>
</evidence>
<dbReference type="InterPro" id="IPR005467">
    <property type="entry name" value="His_kinase_dom"/>
</dbReference>
<dbReference type="Gene3D" id="3.30.565.10">
    <property type="entry name" value="Histidine kinase-like ATPase, C-terminal domain"/>
    <property type="match status" value="1"/>
</dbReference>
<dbReference type="CDD" id="cd00075">
    <property type="entry name" value="HATPase"/>
    <property type="match status" value="1"/>
</dbReference>
<comment type="caution">
    <text evidence="14">The sequence shown here is derived from an EMBL/GenBank/DDBJ whole genome shotgun (WGS) entry which is preliminary data.</text>
</comment>
<keyword evidence="4" id="KW-0597">Phosphoprotein</keyword>
<accession>A0ABT1SU51</accession>
<keyword evidence="10 11" id="KW-0472">Membrane</keyword>
<sequence>MWQKINHWLIRQVLIAPLPIFAKMVLLYSAIVFFILLTVSVTTLTSIHYIMNNALRDQLMDNAAAAVHYLDTYGKVDTTIFVQANIPPQMNLQIYDGAGHLIIDNGPTHAVRKLSDRYIDDAISTPEENPLPTKVQGNEASEFSYYRLWTNKQGMNYYLRFSQRPDKETNFISLLSKQLLASILISLILTIVTGMYFMKKSLAPLKVINDTVKTIEVNRLDNRIALSNNKNELHDLAVTINQALDRIEYGYKKQQQFISDASHELRTPITVIAGYADLLDRWGKEDPAVLNEGLTAIKSETDYMKQLTERLLFFARSNNGTLIKHFTEIDTAQLLQDVYSEITLIDKEHDIRITDNAKAVIIAEPGSVKQMLRIFIDNAIKYTPAGKQITLSCTADEKRVIYRVADTGIGIPEKDLNRVFERFYRVDSSRTKATGGSGLGLSIAQYIAKANKAEITLTSTVNVGTTVSVIFPVKGSNETITVDNDELS</sequence>
<dbReference type="InterPro" id="IPR036097">
    <property type="entry name" value="HisK_dim/P_sf"/>
</dbReference>
<organism evidence="14 15">
    <name type="scientific">Megasphaera massiliensis</name>
    <dbReference type="NCBI Taxonomy" id="1232428"/>
    <lineage>
        <taxon>Bacteria</taxon>
        <taxon>Bacillati</taxon>
        <taxon>Bacillota</taxon>
        <taxon>Negativicutes</taxon>
        <taxon>Veillonellales</taxon>
        <taxon>Veillonellaceae</taxon>
        <taxon>Megasphaera</taxon>
    </lineage>
</organism>
<dbReference type="PRINTS" id="PR00344">
    <property type="entry name" value="BCTRLSENSOR"/>
</dbReference>
<evidence type="ECO:0000256" key="8">
    <source>
        <dbReference type="ARBA" id="ARBA00022989"/>
    </source>
</evidence>
<keyword evidence="7" id="KW-0418">Kinase</keyword>
<dbReference type="EMBL" id="JANGEW010000022">
    <property type="protein sequence ID" value="MCQ5343392.1"/>
    <property type="molecule type" value="Genomic_DNA"/>
</dbReference>
<feature type="transmembrane region" description="Helical" evidence="11">
    <location>
        <begin position="179"/>
        <end position="198"/>
    </location>
</feature>
<dbReference type="Pfam" id="PF00512">
    <property type="entry name" value="HisKA"/>
    <property type="match status" value="1"/>
</dbReference>
<protein>
    <recommendedName>
        <fullName evidence="3">histidine kinase</fullName>
        <ecNumber evidence="3">2.7.13.3</ecNumber>
    </recommendedName>
</protein>
<keyword evidence="15" id="KW-1185">Reference proteome</keyword>
<reference evidence="14 15" key="1">
    <citation type="submission" date="2022-06" db="EMBL/GenBank/DDBJ databases">
        <title>Isolation of gut microbiota from human fecal samples.</title>
        <authorList>
            <person name="Pamer E.G."/>
            <person name="Barat B."/>
            <person name="Waligurski E."/>
            <person name="Medina S."/>
            <person name="Paddock L."/>
            <person name="Mostad J."/>
        </authorList>
    </citation>
    <scope>NUCLEOTIDE SEQUENCE [LARGE SCALE GENOMIC DNA]</scope>
    <source>
        <strain evidence="14 15">DFI.1.1</strain>
    </source>
</reference>
<evidence type="ECO:0000256" key="10">
    <source>
        <dbReference type="ARBA" id="ARBA00023136"/>
    </source>
</evidence>
<dbReference type="PANTHER" id="PTHR45436:SF5">
    <property type="entry name" value="SENSOR HISTIDINE KINASE TRCS"/>
    <property type="match status" value="1"/>
</dbReference>
<feature type="domain" description="HAMP" evidence="13">
    <location>
        <begin position="199"/>
        <end position="252"/>
    </location>
</feature>
<dbReference type="PROSITE" id="PS50109">
    <property type="entry name" value="HIS_KIN"/>
    <property type="match status" value="1"/>
</dbReference>
<dbReference type="Proteomes" id="UP001206692">
    <property type="component" value="Unassembled WGS sequence"/>
</dbReference>
<keyword evidence="5" id="KW-0808">Transferase</keyword>
<evidence type="ECO:0000256" key="3">
    <source>
        <dbReference type="ARBA" id="ARBA00012438"/>
    </source>
</evidence>
<evidence type="ECO:0000313" key="14">
    <source>
        <dbReference type="EMBL" id="MCQ5343392.1"/>
    </source>
</evidence>
<evidence type="ECO:0000259" key="13">
    <source>
        <dbReference type="PROSITE" id="PS50885"/>
    </source>
</evidence>
<evidence type="ECO:0000313" key="15">
    <source>
        <dbReference type="Proteomes" id="UP001206692"/>
    </source>
</evidence>
<keyword evidence="9" id="KW-0902">Two-component regulatory system</keyword>
<name>A0ABT1SU51_9FIRM</name>
<feature type="domain" description="Histidine kinase" evidence="12">
    <location>
        <begin position="260"/>
        <end position="475"/>
    </location>
</feature>
<gene>
    <name evidence="14" type="ORF">NE675_10230</name>
</gene>
<evidence type="ECO:0000256" key="2">
    <source>
        <dbReference type="ARBA" id="ARBA00004370"/>
    </source>
</evidence>
<dbReference type="RefSeq" id="WP_062411837.1">
    <property type="nucleotide sequence ID" value="NZ_JAJCIO010000023.1"/>
</dbReference>
<dbReference type="Pfam" id="PF02518">
    <property type="entry name" value="HATPase_c"/>
    <property type="match status" value="1"/>
</dbReference>
<dbReference type="PROSITE" id="PS50885">
    <property type="entry name" value="HAMP"/>
    <property type="match status" value="1"/>
</dbReference>
<evidence type="ECO:0000259" key="12">
    <source>
        <dbReference type="PROSITE" id="PS50109"/>
    </source>
</evidence>
<dbReference type="Gene3D" id="1.10.287.130">
    <property type="match status" value="1"/>
</dbReference>
<evidence type="ECO:0000256" key="11">
    <source>
        <dbReference type="SAM" id="Phobius"/>
    </source>
</evidence>
<dbReference type="CDD" id="cd00082">
    <property type="entry name" value="HisKA"/>
    <property type="match status" value="1"/>
</dbReference>
<keyword evidence="6 11" id="KW-0812">Transmembrane</keyword>
<evidence type="ECO:0000256" key="4">
    <source>
        <dbReference type="ARBA" id="ARBA00022553"/>
    </source>
</evidence>
<comment type="catalytic activity">
    <reaction evidence="1">
        <text>ATP + protein L-histidine = ADP + protein N-phospho-L-histidine.</text>
        <dbReference type="EC" id="2.7.13.3"/>
    </reaction>
</comment>
<dbReference type="InterPro" id="IPR003660">
    <property type="entry name" value="HAMP_dom"/>
</dbReference>
<dbReference type="SMART" id="SM00388">
    <property type="entry name" value="HisKA"/>
    <property type="match status" value="1"/>
</dbReference>
<dbReference type="SUPFAM" id="SSF47384">
    <property type="entry name" value="Homodimeric domain of signal transducing histidine kinase"/>
    <property type="match status" value="1"/>
</dbReference>
<keyword evidence="8 11" id="KW-1133">Transmembrane helix</keyword>
<feature type="transmembrane region" description="Helical" evidence="11">
    <location>
        <begin position="20"/>
        <end position="50"/>
    </location>
</feature>
<dbReference type="InterPro" id="IPR004358">
    <property type="entry name" value="Sig_transdc_His_kin-like_C"/>
</dbReference>
<dbReference type="EC" id="2.7.13.3" evidence="3"/>
<keyword evidence="14" id="KW-0547">Nucleotide-binding</keyword>
<evidence type="ECO:0000256" key="1">
    <source>
        <dbReference type="ARBA" id="ARBA00000085"/>
    </source>
</evidence>
<evidence type="ECO:0000256" key="9">
    <source>
        <dbReference type="ARBA" id="ARBA00023012"/>
    </source>
</evidence>
<proteinExistence type="predicted"/>
<keyword evidence="14" id="KW-0067">ATP-binding</keyword>
<dbReference type="InterPro" id="IPR036890">
    <property type="entry name" value="HATPase_C_sf"/>
</dbReference>
<dbReference type="InterPro" id="IPR003661">
    <property type="entry name" value="HisK_dim/P_dom"/>
</dbReference>
<dbReference type="InterPro" id="IPR003594">
    <property type="entry name" value="HATPase_dom"/>
</dbReference>
<evidence type="ECO:0000256" key="7">
    <source>
        <dbReference type="ARBA" id="ARBA00022777"/>
    </source>
</evidence>
<dbReference type="Pfam" id="PF00672">
    <property type="entry name" value="HAMP"/>
    <property type="match status" value="1"/>
</dbReference>
<evidence type="ECO:0000256" key="5">
    <source>
        <dbReference type="ARBA" id="ARBA00022679"/>
    </source>
</evidence>
<dbReference type="SMART" id="SM00387">
    <property type="entry name" value="HATPase_c"/>
    <property type="match status" value="1"/>
</dbReference>
<dbReference type="GO" id="GO:0005524">
    <property type="term" value="F:ATP binding"/>
    <property type="evidence" value="ECO:0007669"/>
    <property type="project" value="UniProtKB-KW"/>
</dbReference>
<dbReference type="PANTHER" id="PTHR45436">
    <property type="entry name" value="SENSOR HISTIDINE KINASE YKOH"/>
    <property type="match status" value="1"/>
</dbReference>
<dbReference type="SUPFAM" id="SSF55874">
    <property type="entry name" value="ATPase domain of HSP90 chaperone/DNA topoisomerase II/histidine kinase"/>
    <property type="match status" value="1"/>
</dbReference>
<dbReference type="InterPro" id="IPR050428">
    <property type="entry name" value="TCS_sensor_his_kinase"/>
</dbReference>